<gene>
    <name evidence="2" type="ORF">EV653_3441</name>
</gene>
<protein>
    <submittedName>
        <fullName evidence="2">tRNA A37 threonylcarbamoyladenosine synthetase subunit TsaC/SUA5/YrdC</fullName>
    </submittedName>
</protein>
<evidence type="ECO:0000313" key="3">
    <source>
        <dbReference type="Proteomes" id="UP000295146"/>
    </source>
</evidence>
<dbReference type="OrthoDB" id="507754at2"/>
<keyword evidence="3" id="KW-1185">Reference proteome</keyword>
<dbReference type="InterPro" id="IPR053147">
    <property type="entry name" value="Hsp_HslJ-like"/>
</dbReference>
<dbReference type="Pfam" id="PF03724">
    <property type="entry name" value="META"/>
    <property type="match status" value="2"/>
</dbReference>
<dbReference type="InterPro" id="IPR005184">
    <property type="entry name" value="DUF306_Meta_HslJ"/>
</dbReference>
<dbReference type="RefSeq" id="WP_134104553.1">
    <property type="nucleotide sequence ID" value="NZ_SODP01000002.1"/>
</dbReference>
<feature type="domain" description="YrdC-like" evidence="1">
    <location>
        <begin position="10"/>
        <end position="202"/>
    </location>
</feature>
<dbReference type="PANTHER" id="PTHR35535">
    <property type="entry name" value="HEAT SHOCK PROTEIN HSLJ"/>
    <property type="match status" value="1"/>
</dbReference>
<name>A0A4V3GFS7_9ACTN</name>
<dbReference type="Gene3D" id="2.40.128.270">
    <property type="match status" value="2"/>
</dbReference>
<dbReference type="SUPFAM" id="SSF55821">
    <property type="entry name" value="YrdC/RibB"/>
    <property type="match status" value="1"/>
</dbReference>
<reference evidence="2 3" key="1">
    <citation type="submission" date="2019-03" db="EMBL/GenBank/DDBJ databases">
        <title>Genomic Encyclopedia of Type Strains, Phase III (KMG-III): the genomes of soil and plant-associated and newly described type strains.</title>
        <authorList>
            <person name="Whitman W."/>
        </authorList>
    </citation>
    <scope>NUCLEOTIDE SEQUENCE [LARGE SCALE GENOMIC DNA]</scope>
    <source>
        <strain evidence="2 3">VKM Ac-2573</strain>
    </source>
</reference>
<proteinExistence type="predicted"/>
<sequence>MSELDLPEFDRAQLHAIRVLRGDGAVVVTNPSPMTYGVVARDPRAINLLKGRPADQPVAVSVHSQAAHDQLFRYLDLRTDALAAVDFALAEHMSVLAPIRSDPTMPEWLSPAIQDGWVRFFDGAWGPLASLWLTFPFLYGSSANRTGEAAPASAVEAREQFPPGTVVIDADDRRTPSDVYGASTTIRVDPSGRISVHRSGIQDQVAGGADVLLERLREFRSRIHGLDGSAPSPMGHSYLSTAVTENGEPKQLVPKTRIRVEFARTPNQNPDGPRVYDVLRVHAGCNRIGTAVAAGELLTDGTLGIKGFGGTQVGCEPPLRTQEEWLKTFLMSRPSWQVDGDELTLTSGGTTITLLDKKIAEPDLPLDGIRWKVGTTITNADLRHHRSNTEPAWIRIDGEHLTGWTGCNELTASVTRNNTQLTFTGVTITDHTCTGETAEVQSEILATLGTAVTYDIDHNKLTLLAPSGIGLDLKAD</sequence>
<dbReference type="PROSITE" id="PS51163">
    <property type="entry name" value="YRDC"/>
    <property type="match status" value="1"/>
</dbReference>
<dbReference type="EMBL" id="SODP01000002">
    <property type="protein sequence ID" value="TDW69417.1"/>
    <property type="molecule type" value="Genomic_DNA"/>
</dbReference>
<evidence type="ECO:0000313" key="2">
    <source>
        <dbReference type="EMBL" id="TDW69417.1"/>
    </source>
</evidence>
<dbReference type="Proteomes" id="UP000295146">
    <property type="component" value="Unassembled WGS sequence"/>
</dbReference>
<evidence type="ECO:0000259" key="1">
    <source>
        <dbReference type="PROSITE" id="PS51163"/>
    </source>
</evidence>
<organism evidence="2 3">
    <name type="scientific">Kribbella pratensis</name>
    <dbReference type="NCBI Taxonomy" id="2512112"/>
    <lineage>
        <taxon>Bacteria</taxon>
        <taxon>Bacillati</taxon>
        <taxon>Actinomycetota</taxon>
        <taxon>Actinomycetes</taxon>
        <taxon>Propionibacteriales</taxon>
        <taxon>Kribbellaceae</taxon>
        <taxon>Kribbella</taxon>
    </lineage>
</organism>
<dbReference type="InterPro" id="IPR006070">
    <property type="entry name" value="Sua5-like_dom"/>
</dbReference>
<comment type="caution">
    <text evidence="2">The sequence shown here is derived from an EMBL/GenBank/DDBJ whole genome shotgun (WGS) entry which is preliminary data.</text>
</comment>
<dbReference type="InterPro" id="IPR017945">
    <property type="entry name" value="DHBP_synth_RibB-like_a/b_dom"/>
</dbReference>
<dbReference type="Gene3D" id="3.90.870.10">
    <property type="entry name" value="DHBP synthase"/>
    <property type="match status" value="1"/>
</dbReference>
<dbReference type="AlphaFoldDB" id="A0A4V3GFS7"/>
<dbReference type="GO" id="GO:0003725">
    <property type="term" value="F:double-stranded RNA binding"/>
    <property type="evidence" value="ECO:0007669"/>
    <property type="project" value="InterPro"/>
</dbReference>
<accession>A0A4V3GFS7</accession>
<dbReference type="PANTHER" id="PTHR35535:SF2">
    <property type="entry name" value="DUF306 DOMAIN-CONTAINING PROTEIN"/>
    <property type="match status" value="1"/>
</dbReference>
<dbReference type="InterPro" id="IPR038670">
    <property type="entry name" value="HslJ-like_sf"/>
</dbReference>